<dbReference type="SMART" id="SM00332">
    <property type="entry name" value="PP2Cc"/>
    <property type="match status" value="1"/>
</dbReference>
<sequence length="280" mass="30090">MIIADSAGLTDTGRRRQANEDSFCIDGNIGLYVVADGMGGHAAGEVASRIAVQTLHNYLLQVQHAKTPEELPDTNSALSREANQLLAAIHLSNKSVYDLSQTRPTYAGMGTTVSAVMFRDNSAITANVGDSPVFLIRNGLAERISALHTVESELGGKQENGAKLGPEFKHMLTRAVGTKPGVSADVIETKMQVGDILVISSDGLTDKVNAPEIQEITDGKAPDAACRALVDLANERGGEDNITVIVIRIKKIYTSPWITAILRRVSRYLRPKPVIRHPQG</sequence>
<organism evidence="2 3">
    <name type="scientific">Desulfosudis oleivorans (strain DSM 6200 / JCM 39069 / Hxd3)</name>
    <name type="common">Desulfococcus oleovorans</name>
    <dbReference type="NCBI Taxonomy" id="96561"/>
    <lineage>
        <taxon>Bacteria</taxon>
        <taxon>Pseudomonadati</taxon>
        <taxon>Thermodesulfobacteriota</taxon>
        <taxon>Desulfobacteria</taxon>
        <taxon>Desulfobacterales</taxon>
        <taxon>Desulfosudaceae</taxon>
        <taxon>Desulfosudis</taxon>
    </lineage>
</organism>
<dbReference type="KEGG" id="dol:Dole_1366"/>
<dbReference type="InterPro" id="IPR015655">
    <property type="entry name" value="PP2C"/>
</dbReference>
<dbReference type="SMART" id="SM00331">
    <property type="entry name" value="PP2C_SIG"/>
    <property type="match status" value="1"/>
</dbReference>
<reference evidence="2 3" key="1">
    <citation type="submission" date="2007-10" db="EMBL/GenBank/DDBJ databases">
        <title>Complete sequence of Desulfococcus oleovorans Hxd3.</title>
        <authorList>
            <consortium name="US DOE Joint Genome Institute"/>
            <person name="Copeland A."/>
            <person name="Lucas S."/>
            <person name="Lapidus A."/>
            <person name="Barry K."/>
            <person name="Glavina del Rio T."/>
            <person name="Dalin E."/>
            <person name="Tice H."/>
            <person name="Pitluck S."/>
            <person name="Kiss H."/>
            <person name="Brettin T."/>
            <person name="Bruce D."/>
            <person name="Detter J.C."/>
            <person name="Han C."/>
            <person name="Schmutz J."/>
            <person name="Larimer F."/>
            <person name="Land M."/>
            <person name="Hauser L."/>
            <person name="Kyrpides N."/>
            <person name="Kim E."/>
            <person name="Wawrik B."/>
            <person name="Richardson P."/>
        </authorList>
    </citation>
    <scope>NUCLEOTIDE SEQUENCE [LARGE SCALE GENOMIC DNA]</scope>
    <source>
        <strain evidence="3">DSM 6200 / JCM 39069 / Hxd3</strain>
    </source>
</reference>
<dbReference type="InterPro" id="IPR036457">
    <property type="entry name" value="PPM-type-like_dom_sf"/>
</dbReference>
<keyword evidence="3" id="KW-1185">Reference proteome</keyword>
<dbReference type="CDD" id="cd00143">
    <property type="entry name" value="PP2Cc"/>
    <property type="match status" value="1"/>
</dbReference>
<dbReference type="InterPro" id="IPR001932">
    <property type="entry name" value="PPM-type_phosphatase-like_dom"/>
</dbReference>
<dbReference type="OrthoDB" id="5496340at2"/>
<dbReference type="AlphaFoldDB" id="A8ZYR5"/>
<proteinExistence type="predicted"/>
<name>A8ZYR5_DESOH</name>
<dbReference type="EMBL" id="CP000859">
    <property type="protein sequence ID" value="ABW67170.1"/>
    <property type="molecule type" value="Genomic_DNA"/>
</dbReference>
<dbReference type="SUPFAM" id="SSF81606">
    <property type="entry name" value="PP2C-like"/>
    <property type="match status" value="1"/>
</dbReference>
<gene>
    <name evidence="2" type="ordered locus">Dole_1366</name>
</gene>
<dbReference type="eggNOG" id="COG0631">
    <property type="taxonomic scope" value="Bacteria"/>
</dbReference>
<accession>A8ZYR5</accession>
<feature type="domain" description="PPM-type phosphatase" evidence="1">
    <location>
        <begin position="6"/>
        <end position="249"/>
    </location>
</feature>
<evidence type="ECO:0000313" key="2">
    <source>
        <dbReference type="EMBL" id="ABW67170.1"/>
    </source>
</evidence>
<dbReference type="GO" id="GO:0004722">
    <property type="term" value="F:protein serine/threonine phosphatase activity"/>
    <property type="evidence" value="ECO:0007669"/>
    <property type="project" value="InterPro"/>
</dbReference>
<evidence type="ECO:0000259" key="1">
    <source>
        <dbReference type="PROSITE" id="PS51746"/>
    </source>
</evidence>
<dbReference type="Pfam" id="PF13672">
    <property type="entry name" value="PP2C_2"/>
    <property type="match status" value="1"/>
</dbReference>
<evidence type="ECO:0000313" key="3">
    <source>
        <dbReference type="Proteomes" id="UP000008561"/>
    </source>
</evidence>
<dbReference type="PROSITE" id="PS51746">
    <property type="entry name" value="PPM_2"/>
    <property type="match status" value="1"/>
</dbReference>
<dbReference type="RefSeq" id="WP_012174787.1">
    <property type="nucleotide sequence ID" value="NC_009943.1"/>
</dbReference>
<dbReference type="Gene3D" id="3.60.40.10">
    <property type="entry name" value="PPM-type phosphatase domain"/>
    <property type="match status" value="1"/>
</dbReference>
<protein>
    <submittedName>
        <fullName evidence="2">Protein serine/threonine phosphatase</fullName>
    </submittedName>
</protein>
<dbReference type="STRING" id="96561.Dole_1366"/>
<dbReference type="PANTHER" id="PTHR47992">
    <property type="entry name" value="PROTEIN PHOSPHATASE"/>
    <property type="match status" value="1"/>
</dbReference>
<dbReference type="HOGENOM" id="CLU_034545_3_2_7"/>
<dbReference type="Proteomes" id="UP000008561">
    <property type="component" value="Chromosome"/>
</dbReference>